<evidence type="ECO:0000259" key="2">
    <source>
        <dbReference type="Pfam" id="PF16537"/>
    </source>
</evidence>
<dbReference type="Proteomes" id="UP000193427">
    <property type="component" value="Chromosome"/>
</dbReference>
<accession>A0A1W6L3G6</accession>
<dbReference type="AlphaFoldDB" id="A0A1W6L3G6"/>
<dbReference type="GO" id="GO:0015627">
    <property type="term" value="C:type II protein secretion system complex"/>
    <property type="evidence" value="ECO:0007669"/>
    <property type="project" value="InterPro"/>
</dbReference>
<gene>
    <name evidence="3" type="ORF">A4W93_01920</name>
</gene>
<sequence>MSYILDALRKADAERRGVTAPAALAEPAVLVAPDDPDADLPPTPARPWIWVLGGMGVALLGVLGWQLLRGNGAPVPAPVVAAAPAVAVPPPAPAPVVAPPPPAAPPPPNEDALPNFPPPLPTPAPAPKPEARAAAPAPAPAAPPAEKAALPPGIAVVSPTPAAAPAERIYTVNELPDALRRDFPRLSVGGAMYSERAADRMVVLNGQVFHEGDALGKDLKLRQIKLKSAVLEFRGYRVEIAY</sequence>
<proteinExistence type="predicted"/>
<feature type="region of interest" description="Disordered" evidence="1">
    <location>
        <begin position="99"/>
        <end position="146"/>
    </location>
</feature>
<organism evidence="3 4">
    <name type="scientific">Piscinibacter gummiphilus</name>
    <dbReference type="NCBI Taxonomy" id="946333"/>
    <lineage>
        <taxon>Bacteria</taxon>
        <taxon>Pseudomonadati</taxon>
        <taxon>Pseudomonadota</taxon>
        <taxon>Betaproteobacteria</taxon>
        <taxon>Burkholderiales</taxon>
        <taxon>Sphaerotilaceae</taxon>
        <taxon>Piscinibacter</taxon>
    </lineage>
</organism>
<protein>
    <recommendedName>
        <fullName evidence="2">Type II secretion system protein GspB C-terminal domain-containing protein</fullName>
    </recommendedName>
</protein>
<dbReference type="RefSeq" id="WP_085749018.1">
    <property type="nucleotide sequence ID" value="NZ_BSPR01000012.1"/>
</dbReference>
<feature type="compositionally biased region" description="Pro residues" evidence="1">
    <location>
        <begin position="99"/>
        <end position="128"/>
    </location>
</feature>
<dbReference type="KEGG" id="rgu:A4W93_01920"/>
<dbReference type="EMBL" id="CP015118">
    <property type="protein sequence ID" value="ARN18777.1"/>
    <property type="molecule type" value="Genomic_DNA"/>
</dbReference>
<name>A0A1W6L3G6_9BURK</name>
<dbReference type="InterPro" id="IPR032389">
    <property type="entry name" value="GspB_C"/>
</dbReference>
<dbReference type="Pfam" id="PF16537">
    <property type="entry name" value="T2SSB"/>
    <property type="match status" value="1"/>
</dbReference>
<dbReference type="STRING" id="946333.A4W93_01920"/>
<keyword evidence="4" id="KW-1185">Reference proteome</keyword>
<reference evidence="3 4" key="1">
    <citation type="submission" date="2016-04" db="EMBL/GenBank/DDBJ databases">
        <title>Complete genome sequence of natural rubber-degrading, novel Gram-negative bacterium, Rhizobacter gummiphilus strain NS21.</title>
        <authorList>
            <person name="Tabata M."/>
            <person name="Kasai D."/>
            <person name="Fukuda M."/>
        </authorList>
    </citation>
    <scope>NUCLEOTIDE SEQUENCE [LARGE SCALE GENOMIC DNA]</scope>
    <source>
        <strain evidence="3 4">NS21</strain>
    </source>
</reference>
<evidence type="ECO:0000313" key="4">
    <source>
        <dbReference type="Proteomes" id="UP000193427"/>
    </source>
</evidence>
<feature type="domain" description="Type II secretion system protein GspB C-terminal" evidence="2">
    <location>
        <begin position="184"/>
        <end position="240"/>
    </location>
</feature>
<dbReference type="OrthoDB" id="5432325at2"/>
<evidence type="ECO:0000313" key="3">
    <source>
        <dbReference type="EMBL" id="ARN18777.1"/>
    </source>
</evidence>
<evidence type="ECO:0000256" key="1">
    <source>
        <dbReference type="SAM" id="MobiDB-lite"/>
    </source>
</evidence>